<dbReference type="Proteomes" id="UP000204031">
    <property type="component" value="Segment"/>
</dbReference>
<protein>
    <submittedName>
        <fullName evidence="1">Uncharacterized protein</fullName>
    </submittedName>
</protein>
<organism evidence="1 2">
    <name type="scientific">Vibrio phage VBP47</name>
    <dbReference type="NCBI Taxonomy" id="754073"/>
    <lineage>
        <taxon>Viruses</taxon>
        <taxon>Duplodnaviria</taxon>
        <taxon>Heunggongvirae</taxon>
        <taxon>Uroviricota</taxon>
        <taxon>Caudoviricetes</taxon>
        <taxon>Schitoviridae</taxon>
        <taxon>Fuhrmanvirinae</taxon>
        <taxon>Stoningtonvirus</taxon>
        <taxon>Stoningtonvirus VBP47</taxon>
    </lineage>
</organism>
<dbReference type="KEGG" id="vg:15010654"/>
<proteinExistence type="predicted"/>
<name>M4SQJ8_9CAUD</name>
<accession>M4SQJ8</accession>
<sequence>MSEKRDFKAGEYIMTSEGEYSDYCVGGMYKVLNDFNIRETLKMWPVMDTDVNLVFNGDGSINKYESKFGPDSRGWDFESHFFSFLADHGFLESIDYEEVHIGDYGDINI</sequence>
<dbReference type="EMBL" id="HQ634194">
    <property type="protein sequence ID" value="AGH57051.1"/>
    <property type="molecule type" value="Genomic_DNA"/>
</dbReference>
<evidence type="ECO:0000313" key="2">
    <source>
        <dbReference type="Proteomes" id="UP000204031"/>
    </source>
</evidence>
<dbReference type="RefSeq" id="YP_007674122.1">
    <property type="nucleotide sequence ID" value="NC_020848.1"/>
</dbReference>
<dbReference type="OrthoDB" id="32057at10239"/>
<dbReference type="GeneID" id="15010654"/>
<gene>
    <name evidence="1" type="ORF">VPNG_00027</name>
</gene>
<keyword evidence="2" id="KW-1185">Reference proteome</keyword>
<reference evidence="1 2" key="1">
    <citation type="submission" date="2010-11" db="EMBL/GenBank/DDBJ databases">
        <title>The Genome Sequence of Vibrio phage VBP47.</title>
        <authorList>
            <consortium name="The Broad Institute Genome Sequencing Platform"/>
            <person name="Henn M.R."/>
            <person name="Wharam S."/>
            <person name="Gilg I."/>
            <person name="Martinez Martinez J."/>
            <person name="Wilson W."/>
            <person name="Levin J."/>
            <person name="Malboeuf C."/>
            <person name="Casali M."/>
            <person name="Russ C."/>
            <person name="Lennon N."/>
            <person name="Chapman S.B."/>
            <person name="Erlich R."/>
            <person name="Young S.K."/>
            <person name="Yandava C."/>
            <person name="Zeng Q."/>
            <person name="Fitzgerald M.F."/>
            <person name="Alvarado L."/>
            <person name="Anderson S."/>
            <person name="Berlin A."/>
            <person name="Chen Z."/>
            <person name="Freedman E."/>
            <person name="Gellesch M."/>
            <person name="Goldberg J."/>
            <person name="Green L."/>
            <person name="Griggs A."/>
            <person name="Gujja S."/>
            <person name="Heilman E."/>
            <person name="Heiman D."/>
            <person name="Hollinger A."/>
            <person name="Howarth C."/>
            <person name="Larson L."/>
            <person name="Mehta T."/>
            <person name="Neiman D."/>
            <person name="Pearson M."/>
            <person name="Roberts A."/>
            <person name="Ryan E."/>
            <person name="Saif S."/>
            <person name="Shea T."/>
            <person name="Shenoy N."/>
            <person name="Sisk P."/>
            <person name="Stolte C."/>
            <person name="Sykes S."/>
            <person name="White J."/>
            <person name="Haas B."/>
            <person name="Nusbaum C."/>
            <person name="Birren B."/>
        </authorList>
    </citation>
    <scope>NUCLEOTIDE SEQUENCE [LARGE SCALE GENOMIC DNA]</scope>
    <source>
        <strain evidence="1 2">VBP47</strain>
    </source>
</reference>
<evidence type="ECO:0000313" key="1">
    <source>
        <dbReference type="EMBL" id="AGH57051.1"/>
    </source>
</evidence>